<sequence>MTTKAMSDDVYINRINFWGRITVGLGLILAMAAPIYLFTVEGLFPGWGVLGTCFLAVAVIYAANWIVEPATYFPMLGVSGTYQAWLVGNISNKLLPASVTAQAAVDAKPGTKKAELTAVAAISGAVIVHVAVMILAVAIFGNWIIAVLPESVRATFDYILPAIIGAVFVQLAVVVKSIPTTLVSLVTAAGVVFAFAPAFPDWTAFSLPIVVLSSVAASMFFGSRAASKAQDGGKETVPGRVEI</sequence>
<keyword evidence="1" id="KW-0812">Transmembrane</keyword>
<evidence type="ECO:0000256" key="1">
    <source>
        <dbReference type="SAM" id="Phobius"/>
    </source>
</evidence>
<gene>
    <name evidence="2" type="ORF">HC138_11850</name>
</gene>
<keyword evidence="1" id="KW-0472">Membrane</keyword>
<proteinExistence type="predicted"/>
<feature type="transmembrane region" description="Helical" evidence="1">
    <location>
        <begin position="182"/>
        <end position="199"/>
    </location>
</feature>
<dbReference type="AlphaFoldDB" id="A0AAP6XMV8"/>
<reference evidence="2 3" key="1">
    <citation type="submission" date="2020-03" db="EMBL/GenBank/DDBJ databases">
        <title>Draft genome sequences of bacterial isolates from the female urobiome.</title>
        <authorList>
            <person name="Miller-Ensminger T."/>
            <person name="Wolfe A.J."/>
            <person name="Putonti C."/>
        </authorList>
    </citation>
    <scope>NUCLEOTIDE SEQUENCE [LARGE SCALE GENOMIC DNA]</scope>
    <source>
        <strain evidence="2 3">UMB8490</strain>
    </source>
</reference>
<keyword evidence="1" id="KW-1133">Transmembrane helix</keyword>
<feature type="transmembrane region" description="Helical" evidence="1">
    <location>
        <begin position="44"/>
        <end position="67"/>
    </location>
</feature>
<dbReference type="RefSeq" id="WP_070770884.1">
    <property type="nucleotide sequence ID" value="NZ_JAAUVV010000042.1"/>
</dbReference>
<comment type="caution">
    <text evidence="2">The sequence shown here is derived from an EMBL/GenBank/DDBJ whole genome shotgun (WGS) entry which is preliminary data.</text>
</comment>
<feature type="transmembrane region" description="Helical" evidence="1">
    <location>
        <begin position="158"/>
        <end position="175"/>
    </location>
</feature>
<feature type="transmembrane region" description="Helical" evidence="1">
    <location>
        <begin position="205"/>
        <end position="222"/>
    </location>
</feature>
<accession>A0AAP6XMV8</accession>
<dbReference type="Proteomes" id="UP000591626">
    <property type="component" value="Unassembled WGS sequence"/>
</dbReference>
<dbReference type="EMBL" id="JAAUVV010000042">
    <property type="protein sequence ID" value="NJJ05019.1"/>
    <property type="molecule type" value="Genomic_DNA"/>
</dbReference>
<feature type="transmembrane region" description="Helical" evidence="1">
    <location>
        <begin position="21"/>
        <end position="38"/>
    </location>
</feature>
<protein>
    <submittedName>
        <fullName evidence="2">Uncharacterized protein</fullName>
    </submittedName>
</protein>
<feature type="transmembrane region" description="Helical" evidence="1">
    <location>
        <begin position="118"/>
        <end position="146"/>
    </location>
</feature>
<organism evidence="2 3">
    <name type="scientific">Corynebacterium coyleae</name>
    <dbReference type="NCBI Taxonomy" id="53374"/>
    <lineage>
        <taxon>Bacteria</taxon>
        <taxon>Bacillati</taxon>
        <taxon>Actinomycetota</taxon>
        <taxon>Actinomycetes</taxon>
        <taxon>Mycobacteriales</taxon>
        <taxon>Corynebacteriaceae</taxon>
        <taxon>Corynebacterium</taxon>
    </lineage>
</organism>
<evidence type="ECO:0000313" key="2">
    <source>
        <dbReference type="EMBL" id="NJJ05019.1"/>
    </source>
</evidence>
<evidence type="ECO:0000313" key="3">
    <source>
        <dbReference type="Proteomes" id="UP000591626"/>
    </source>
</evidence>
<name>A0AAP6XMV8_9CORY</name>